<dbReference type="CDD" id="cd04686">
    <property type="entry name" value="NUDIX_Hydrolase"/>
    <property type="match status" value="1"/>
</dbReference>
<dbReference type="Pfam" id="PF00293">
    <property type="entry name" value="NUDIX"/>
    <property type="match status" value="1"/>
</dbReference>
<evidence type="ECO:0000256" key="1">
    <source>
        <dbReference type="ARBA" id="ARBA00005582"/>
    </source>
</evidence>
<gene>
    <name evidence="4" type="ORF">ACFQ4P_10620</name>
</gene>
<dbReference type="EC" id="3.6.-.-" evidence="4"/>
<reference evidence="5" key="1">
    <citation type="journal article" date="2019" name="Int. J. Syst. Evol. Microbiol.">
        <title>The Global Catalogue of Microorganisms (GCM) 10K type strain sequencing project: providing services to taxonomists for standard genome sequencing and annotation.</title>
        <authorList>
            <consortium name="The Broad Institute Genomics Platform"/>
            <consortium name="The Broad Institute Genome Sequencing Center for Infectious Disease"/>
            <person name="Wu L."/>
            <person name="Ma J."/>
        </authorList>
    </citation>
    <scope>NUCLEOTIDE SEQUENCE [LARGE SCALE GENOMIC DNA]</scope>
    <source>
        <strain evidence="5">CCM 8980</strain>
    </source>
</reference>
<dbReference type="PROSITE" id="PS00893">
    <property type="entry name" value="NUDIX_BOX"/>
    <property type="match status" value="1"/>
</dbReference>
<proteinExistence type="inferred from homology"/>
<name>A0ABW4CJ53_9LACO</name>
<evidence type="ECO:0000256" key="2">
    <source>
        <dbReference type="ARBA" id="ARBA00022801"/>
    </source>
</evidence>
<evidence type="ECO:0000313" key="4">
    <source>
        <dbReference type="EMBL" id="MFD1430692.1"/>
    </source>
</evidence>
<dbReference type="RefSeq" id="WP_203628000.1">
    <property type="nucleotide sequence ID" value="NZ_BOLQ01000016.1"/>
</dbReference>
<dbReference type="GO" id="GO:0016787">
    <property type="term" value="F:hydrolase activity"/>
    <property type="evidence" value="ECO:0007669"/>
    <property type="project" value="UniProtKB-KW"/>
</dbReference>
<dbReference type="PANTHER" id="PTHR43736">
    <property type="entry name" value="ADP-RIBOSE PYROPHOSPHATASE"/>
    <property type="match status" value="1"/>
</dbReference>
<evidence type="ECO:0000313" key="5">
    <source>
        <dbReference type="Proteomes" id="UP001597196"/>
    </source>
</evidence>
<keyword evidence="2 4" id="KW-0378">Hydrolase</keyword>
<accession>A0ABW4CJ53</accession>
<dbReference type="EMBL" id="JBHTOC010000015">
    <property type="protein sequence ID" value="MFD1430692.1"/>
    <property type="molecule type" value="Genomic_DNA"/>
</dbReference>
<evidence type="ECO:0000259" key="3">
    <source>
        <dbReference type="PROSITE" id="PS51462"/>
    </source>
</evidence>
<organism evidence="4 5">
    <name type="scientific">Lacticaseibacillus mingshuiensis</name>
    <dbReference type="NCBI Taxonomy" id="2799574"/>
    <lineage>
        <taxon>Bacteria</taxon>
        <taxon>Bacillati</taxon>
        <taxon>Bacillota</taxon>
        <taxon>Bacilli</taxon>
        <taxon>Lactobacillales</taxon>
        <taxon>Lactobacillaceae</taxon>
        <taxon>Lacticaseibacillus</taxon>
    </lineage>
</organism>
<comment type="caution">
    <text evidence="4">The sequence shown here is derived from an EMBL/GenBank/DDBJ whole genome shotgun (WGS) entry which is preliminary data.</text>
</comment>
<sequence>MSVELHRAFGCYGVIAIDGQLLVMKKSGGPYQNRYDLPGGSLDGPEPLDKTVLREVREETGLTCRIDRQLGAVSFVYPWAYKRWNLNQHLCVFYSLTAAAGGLLSDPVQFQGQDSLGALLMPPDSLTLANSSPLVLWAACFLTTGTADLTSRTFQEWPVLERPVWQ</sequence>
<dbReference type="Gene3D" id="3.90.79.10">
    <property type="entry name" value="Nucleoside Triphosphate Pyrophosphohydrolase"/>
    <property type="match status" value="1"/>
</dbReference>
<comment type="similarity">
    <text evidence="1">Belongs to the Nudix hydrolase family.</text>
</comment>
<dbReference type="InterPro" id="IPR020084">
    <property type="entry name" value="NUDIX_hydrolase_CS"/>
</dbReference>
<feature type="domain" description="Nudix hydrolase" evidence="3">
    <location>
        <begin position="4"/>
        <end position="142"/>
    </location>
</feature>
<dbReference type="Proteomes" id="UP001597196">
    <property type="component" value="Unassembled WGS sequence"/>
</dbReference>
<dbReference type="PANTHER" id="PTHR43736:SF1">
    <property type="entry name" value="DIHYDRONEOPTERIN TRIPHOSPHATE DIPHOSPHATASE"/>
    <property type="match status" value="1"/>
</dbReference>
<dbReference type="InterPro" id="IPR015797">
    <property type="entry name" value="NUDIX_hydrolase-like_dom_sf"/>
</dbReference>
<keyword evidence="5" id="KW-1185">Reference proteome</keyword>
<dbReference type="PROSITE" id="PS51462">
    <property type="entry name" value="NUDIX"/>
    <property type="match status" value="1"/>
</dbReference>
<protein>
    <submittedName>
        <fullName evidence="4">NUDIX hydrolase</fullName>
        <ecNumber evidence="4">3.6.-.-</ecNumber>
    </submittedName>
</protein>
<dbReference type="InterPro" id="IPR000086">
    <property type="entry name" value="NUDIX_hydrolase_dom"/>
</dbReference>
<dbReference type="SUPFAM" id="SSF55811">
    <property type="entry name" value="Nudix"/>
    <property type="match status" value="1"/>
</dbReference>